<protein>
    <submittedName>
        <fullName evidence="2">Ketosteroid isomerase-related protein</fullName>
    </submittedName>
</protein>
<organism evidence="2 3">
    <name type="scientific">Mycobacterium rhizamassiliense</name>
    <dbReference type="NCBI Taxonomy" id="1841860"/>
    <lineage>
        <taxon>Bacteria</taxon>
        <taxon>Bacillati</taxon>
        <taxon>Actinomycetota</taxon>
        <taxon>Actinomycetes</taxon>
        <taxon>Mycobacteriales</taxon>
        <taxon>Mycobacteriaceae</taxon>
        <taxon>Mycobacterium</taxon>
    </lineage>
</organism>
<dbReference type="AlphaFoldDB" id="A0A2U3NRK2"/>
<evidence type="ECO:0000313" key="3">
    <source>
        <dbReference type="Proteomes" id="UP000240988"/>
    </source>
</evidence>
<reference evidence="2 3" key="1">
    <citation type="submission" date="2017-01" db="EMBL/GenBank/DDBJ databases">
        <authorList>
            <consortium name="Urmite Genomes"/>
        </authorList>
    </citation>
    <scope>NUCLEOTIDE SEQUENCE [LARGE SCALE GENOMIC DNA]</scope>
    <source>
        <strain evidence="2 3">AB57</strain>
    </source>
</reference>
<dbReference type="InterPro" id="IPR032710">
    <property type="entry name" value="NTF2-like_dom_sf"/>
</dbReference>
<dbReference type="EMBL" id="FUFA01000004">
    <property type="protein sequence ID" value="SPM34073.1"/>
    <property type="molecule type" value="Genomic_DNA"/>
</dbReference>
<accession>A0A2U3NRK2</accession>
<evidence type="ECO:0000259" key="1">
    <source>
        <dbReference type="Pfam" id="PF13577"/>
    </source>
</evidence>
<dbReference type="RefSeq" id="WP_077087335.1">
    <property type="nucleotide sequence ID" value="NZ_LT721901.1"/>
</dbReference>
<dbReference type="InterPro" id="IPR037401">
    <property type="entry name" value="SnoaL-like"/>
</dbReference>
<keyword evidence="3" id="KW-1185">Reference proteome</keyword>
<dbReference type="Pfam" id="PF13577">
    <property type="entry name" value="SnoaL_4"/>
    <property type="match status" value="1"/>
</dbReference>
<gene>
    <name evidence="2" type="ORF">MRAB57_1884</name>
</gene>
<dbReference type="SUPFAM" id="SSF54427">
    <property type="entry name" value="NTF2-like"/>
    <property type="match status" value="1"/>
</dbReference>
<dbReference type="OrthoDB" id="4621984at2"/>
<sequence length="133" mass="15480">MFTGSIEDRLKIRERFDSYSDAVSRIALDDYLRCWTDDPIRLGTGGEFRGVDQLRAHWDGIWRAIETMAFVTQIGAIEIDGQDARTRSYCQETLRFRNGQTQQLVGAYADELKRVDGEWLFNKRTYRIHIATP</sequence>
<proteinExistence type="predicted"/>
<feature type="domain" description="SnoaL-like" evidence="1">
    <location>
        <begin position="5"/>
        <end position="125"/>
    </location>
</feature>
<keyword evidence="2" id="KW-0413">Isomerase</keyword>
<name>A0A2U3NRK2_9MYCO</name>
<dbReference type="Proteomes" id="UP000240988">
    <property type="component" value="Unassembled WGS sequence"/>
</dbReference>
<dbReference type="GO" id="GO:0016853">
    <property type="term" value="F:isomerase activity"/>
    <property type="evidence" value="ECO:0007669"/>
    <property type="project" value="UniProtKB-KW"/>
</dbReference>
<dbReference type="STRING" id="1841860.GCA_900157375_01886"/>
<evidence type="ECO:0000313" key="2">
    <source>
        <dbReference type="EMBL" id="SPM34073.1"/>
    </source>
</evidence>
<dbReference type="Gene3D" id="3.10.450.50">
    <property type="match status" value="1"/>
</dbReference>